<reference evidence="1 2" key="1">
    <citation type="submission" date="2023-06" db="EMBL/GenBank/DDBJ databases">
        <title>Azospirillum isscasensis sp.nov, a bacterium isolated from rhizosphere soil of rice.</title>
        <authorList>
            <person name="Wang H."/>
        </authorList>
    </citation>
    <scope>NUCLEOTIDE SEQUENCE [LARGE SCALE GENOMIC DNA]</scope>
    <source>
        <strain evidence="1 2">C340-1</strain>
    </source>
</reference>
<protein>
    <submittedName>
        <fullName evidence="1">Uncharacterized protein</fullName>
    </submittedName>
</protein>
<accession>A0ABU0WJT0</accession>
<name>A0ABU0WJT0_9PROT</name>
<evidence type="ECO:0000313" key="2">
    <source>
        <dbReference type="Proteomes" id="UP001227317"/>
    </source>
</evidence>
<sequence length="87" mass="9559">MAQILAFPGKTQTGETLSIEARNAARHQSASQLESATADFDRMMAHHSELQRQMAEFNRLCEQALAERPMAELLYHPTACSGGVARA</sequence>
<dbReference type="EMBL" id="JAUJFI010000089">
    <property type="protein sequence ID" value="MDQ2104481.1"/>
    <property type="molecule type" value="Genomic_DNA"/>
</dbReference>
<gene>
    <name evidence="1" type="ORF">QSG27_17400</name>
</gene>
<comment type="caution">
    <text evidence="1">The sequence shown here is derived from an EMBL/GenBank/DDBJ whole genome shotgun (WGS) entry which is preliminary data.</text>
</comment>
<organism evidence="1 2">
    <name type="scientific">Azospirillum isscasi</name>
    <dbReference type="NCBI Taxonomy" id="3053926"/>
    <lineage>
        <taxon>Bacteria</taxon>
        <taxon>Pseudomonadati</taxon>
        <taxon>Pseudomonadota</taxon>
        <taxon>Alphaproteobacteria</taxon>
        <taxon>Rhodospirillales</taxon>
        <taxon>Azospirillaceae</taxon>
        <taxon>Azospirillum</taxon>
    </lineage>
</organism>
<dbReference type="Proteomes" id="UP001227317">
    <property type="component" value="Unassembled WGS sequence"/>
</dbReference>
<keyword evidence="2" id="KW-1185">Reference proteome</keyword>
<evidence type="ECO:0000313" key="1">
    <source>
        <dbReference type="EMBL" id="MDQ2104481.1"/>
    </source>
</evidence>
<proteinExistence type="predicted"/>
<dbReference type="RefSeq" id="WP_306708288.1">
    <property type="nucleotide sequence ID" value="NZ_JAUJFI010000089.1"/>
</dbReference>